<sequence>MKLTCVGCGQLLLSSNGHKHHIASCKGYIALTSSGSANTTTSSHGKRASSVLEQRRAKLARKANVSDVGMGREELIGEDEGSQLQGGDPLRLQSSMRERSPDAGVPIEEPEAPSEPVPPVQESISRSGRIRRAPRALQDFLPSSTGGLPAHLPRAPPPLPLPPIASSSHSEDEPASESLINPAPALIERPPSPTSGSGQQGLHLQTEPNCFGVFRSYPTIPAREPDDEASLAQLCERSLCISDPSRPPGHTVRGFGRVCAQRVAAAATGGDLTAGADVNRPWFFPFLNPSVFLLMEWAYTGSNMKSKSEIQRLVTNVINNANFDPNDLRDFDINRETTRLDKSDVASLDLQTVDGWYRVSIRVPAPRERTQYTTEADAPHFDINNVYLRRLLDVIKEAASDPDASTYNWVPYELFWERPLSASSSSCPVTLAPGEACSPPGLGTTSPSSSNDCQSSSQAKERVRIFTDVMNSQDVNEEYERVLAYAREHCNDPPDVEIGLVPIALYSDSTHLTTFGSASLWPIYAFFGFVSKYVHSKPNSFTAHHIAYVPKLPDDFQDWYEQTHGEPATEETHRFCRREIMNIIWTLLLDPEFRKAYEEGLLWECGDKILRRLFPRFFLYSADYPEKILLACIRYLAECPCPRCYVRKENIHLMGTARDMQQRAKHMRFDTEPIQFDIELTRRWIFQDGVPPNSKRITKVLGARSLLPIRALQFNHYRLFVTDVLHEFELGVWKAVLIHLLRILFLLKRLARFNHRFRNVPTYGHDTIRRFSANVSDLKQMAARMYEDILQCIMPVVDAMLPPPHDDIVMDLLFALAEWHAFAKLRLHTDRTLDLFEQSVKTLGKAMRRFESVTCAAYDTKELPREVAARGRRQTAAASKRKGPSQTNKGKGGASDKAPVNAGGARPKRFALNTYKYHAIGHAPAVVRQVGTLDIPSTQRGEQEHRRIKRFFPRTNKKNFAMQIAKHQRRERLLHQARKKYEKAQAAPFEQTQHKSSSRTQPRTEHAPPSVTSERRGGVLPITAEEPLRPTPPEARYHVANSQRHWEDIPSWLAKHRNDPATRNFIPRLKDHLLARMLGRPFETDEQQFTPADHRRIRIEKDRMYLHKVLRVNYTTYDMRRSRDSINPRTHPNIMLLAHEDDNDGRQEKHPYWYARVLSVFHVHVRLLHVDNTCPDVVRKLDVLWVRWYGLDPDAPGGFKHRRLPRLGFVPYDDRDAFGFIDPAVVLRASHIIPAFSYGKVGDLLPPSRCARRADEKDFDYMYYYVGMFVDRDMVMRYLPGEAPGHTGTVPYSSTRRNSSRVDESRAKAGDEEDEGPEDEEMQDDSETARSQQRAEDLGDEDGWQDVLDEGNLEDEEDDYGYRDEEPPPNEEGSEGSGDEDLDEHAVEDGDLGPEDVIRPALSNRHELAAVRAPGPVTVRRAVYWRAPTAASSFTYYAPEYLLPT</sequence>
<name>A0A4Y9XXL5_9APHY</name>
<accession>A0A4Y9XXL5</accession>
<evidence type="ECO:0000313" key="2">
    <source>
        <dbReference type="EMBL" id="TFY54994.1"/>
    </source>
</evidence>
<dbReference type="Proteomes" id="UP000298390">
    <property type="component" value="Unassembled WGS sequence"/>
</dbReference>
<dbReference type="InterPro" id="IPR041078">
    <property type="entry name" value="Plavaka"/>
</dbReference>
<evidence type="ECO:0000313" key="3">
    <source>
        <dbReference type="Proteomes" id="UP000298390"/>
    </source>
</evidence>
<feature type="region of interest" description="Disordered" evidence="1">
    <location>
        <begin position="94"/>
        <end position="204"/>
    </location>
</feature>
<feature type="region of interest" description="Disordered" evidence="1">
    <location>
        <begin position="1283"/>
        <end position="1404"/>
    </location>
</feature>
<gene>
    <name evidence="2" type="ORF">EVJ58_g8529</name>
</gene>
<reference evidence="2 3" key="1">
    <citation type="submission" date="2019-01" db="EMBL/GenBank/DDBJ databases">
        <title>Genome sequencing of the rare red list fungi Fomitopsis rosea.</title>
        <authorList>
            <person name="Buettner E."/>
            <person name="Kellner H."/>
        </authorList>
    </citation>
    <scope>NUCLEOTIDE SEQUENCE [LARGE SCALE GENOMIC DNA]</scope>
    <source>
        <strain evidence="2 3">DSM 105464</strain>
    </source>
</reference>
<feature type="compositionally biased region" description="Acidic residues" evidence="1">
    <location>
        <begin position="1367"/>
        <end position="1383"/>
    </location>
</feature>
<feature type="compositionally biased region" description="Pro residues" evidence="1">
    <location>
        <begin position="154"/>
        <end position="163"/>
    </location>
</feature>
<feature type="compositionally biased region" description="Polar residues" evidence="1">
    <location>
        <begin position="194"/>
        <end position="204"/>
    </location>
</feature>
<dbReference type="EMBL" id="SEKV01000636">
    <property type="protein sequence ID" value="TFY54994.1"/>
    <property type="molecule type" value="Genomic_DNA"/>
</dbReference>
<feature type="compositionally biased region" description="Acidic residues" evidence="1">
    <location>
        <begin position="1311"/>
        <end position="1326"/>
    </location>
</feature>
<feature type="compositionally biased region" description="Acidic residues" evidence="1">
    <location>
        <begin position="1338"/>
        <end position="1359"/>
    </location>
</feature>
<evidence type="ECO:0000256" key="1">
    <source>
        <dbReference type="SAM" id="MobiDB-lite"/>
    </source>
</evidence>
<comment type="caution">
    <text evidence="2">The sequence shown here is derived from an EMBL/GenBank/DDBJ whole genome shotgun (WGS) entry which is preliminary data.</text>
</comment>
<proteinExistence type="predicted"/>
<feature type="region of interest" description="Disordered" evidence="1">
    <location>
        <begin position="438"/>
        <end position="457"/>
    </location>
</feature>
<protein>
    <submittedName>
        <fullName evidence="2">Uncharacterized protein</fullName>
    </submittedName>
</protein>
<feature type="compositionally biased region" description="Basic and acidic residues" evidence="1">
    <location>
        <begin position="1300"/>
        <end position="1310"/>
    </location>
</feature>
<organism evidence="2 3">
    <name type="scientific">Rhodofomes roseus</name>
    <dbReference type="NCBI Taxonomy" id="34475"/>
    <lineage>
        <taxon>Eukaryota</taxon>
        <taxon>Fungi</taxon>
        <taxon>Dikarya</taxon>
        <taxon>Basidiomycota</taxon>
        <taxon>Agaricomycotina</taxon>
        <taxon>Agaricomycetes</taxon>
        <taxon>Polyporales</taxon>
        <taxon>Rhodofomes</taxon>
    </lineage>
</organism>
<feature type="region of interest" description="Disordered" evidence="1">
    <location>
        <begin position="980"/>
        <end position="1034"/>
    </location>
</feature>
<feature type="compositionally biased region" description="Polar residues" evidence="1">
    <location>
        <begin position="990"/>
        <end position="1001"/>
    </location>
</feature>
<dbReference type="Pfam" id="PF18759">
    <property type="entry name" value="Plavaka"/>
    <property type="match status" value="1"/>
</dbReference>
<feature type="region of interest" description="Disordered" evidence="1">
    <location>
        <begin position="866"/>
        <end position="905"/>
    </location>
</feature>
<dbReference type="STRING" id="34475.A0A4Y9XXL5"/>